<evidence type="ECO:0000256" key="4">
    <source>
        <dbReference type="SAM" id="MobiDB-lite"/>
    </source>
</evidence>
<protein>
    <submittedName>
        <fullName evidence="7">Ubiquitinyl hydrolase 1</fullName>
    </submittedName>
</protein>
<dbReference type="WBParaSite" id="maker-unitig_37663-snap-gene-0.2-mRNA-1">
    <property type="protein sequence ID" value="maker-unitig_37663-snap-gene-0.2-mRNA-1"/>
    <property type="gene ID" value="maker-unitig_37663-snap-gene-0.2"/>
</dbReference>
<organism evidence="6 7">
    <name type="scientific">Macrostomum lignano</name>
    <dbReference type="NCBI Taxonomy" id="282301"/>
    <lineage>
        <taxon>Eukaryota</taxon>
        <taxon>Metazoa</taxon>
        <taxon>Spiralia</taxon>
        <taxon>Lophotrochozoa</taxon>
        <taxon>Platyhelminthes</taxon>
        <taxon>Rhabditophora</taxon>
        <taxon>Macrostomorpha</taxon>
        <taxon>Macrostomida</taxon>
        <taxon>Macrostomidae</taxon>
        <taxon>Macrostomum</taxon>
    </lineage>
</organism>
<proteinExistence type="predicted"/>
<dbReference type="GO" id="GO:0006508">
    <property type="term" value="P:proteolysis"/>
    <property type="evidence" value="ECO:0007669"/>
    <property type="project" value="UniProtKB-KW"/>
</dbReference>
<dbReference type="Pfam" id="PF25010">
    <property type="entry name" value="ARM_UBP24_USP9X-Y"/>
    <property type="match status" value="1"/>
</dbReference>
<dbReference type="InterPro" id="IPR056850">
    <property type="entry name" value="ARM_UBP34_24_USP9X_Y"/>
</dbReference>
<keyword evidence="6" id="KW-1185">Reference proteome</keyword>
<feature type="region of interest" description="Disordered" evidence="4">
    <location>
        <begin position="540"/>
        <end position="560"/>
    </location>
</feature>
<keyword evidence="1" id="KW-0645">Protease</keyword>
<keyword evidence="3" id="KW-0378">Hydrolase</keyword>
<dbReference type="AlphaFoldDB" id="A0A1I8FJZ7"/>
<dbReference type="Proteomes" id="UP000095280">
    <property type="component" value="Unplaced"/>
</dbReference>
<reference evidence="7" key="1">
    <citation type="submission" date="2016-11" db="UniProtKB">
        <authorList>
            <consortium name="WormBaseParasite"/>
        </authorList>
    </citation>
    <scope>IDENTIFICATION</scope>
</reference>
<evidence type="ECO:0000259" key="5">
    <source>
        <dbReference type="Pfam" id="PF25010"/>
    </source>
</evidence>
<evidence type="ECO:0000256" key="3">
    <source>
        <dbReference type="ARBA" id="ARBA00022801"/>
    </source>
</evidence>
<evidence type="ECO:0000313" key="7">
    <source>
        <dbReference type="WBParaSite" id="maker-unitig_37663-snap-gene-0.2-mRNA-1"/>
    </source>
</evidence>
<evidence type="ECO:0000256" key="1">
    <source>
        <dbReference type="ARBA" id="ARBA00022670"/>
    </source>
</evidence>
<dbReference type="GO" id="GO:0008233">
    <property type="term" value="F:peptidase activity"/>
    <property type="evidence" value="ECO:0007669"/>
    <property type="project" value="UniProtKB-KW"/>
</dbReference>
<sequence length="970" mass="108868">DNPYLLELLFLVLNRRRSFIFFNGQRSRPLLPQPAAAVSPSAAATIAAATAAASAGGPPPVFAVPRENKSPMHWLVDLALARRFEQRDTLNVTIIASLLRPFGASAEVLAPSTRRPPENLEELRLKMILRVLQLSSFNGKMKALNELNKAITSVSYYQHRHRDPEGFLTPEKIAEWIQRNQVLSIVLKENLHQPQYVEKLEKLIRFMIKEKQLPASELLDKIWDAQRGKHEAIVKNVHDLLAKLAWDFSADQLDHLFVCFQNSWRNAEKKEREKLLELIRRLAEDDKEGIGSNRKLQWIDRTVAEMDKGDKWILPALKHIRDICCLFHEPPHQQYPKNQSQGYRNDVINKLNNTHNILTRVATNLVQYTEKASKFAKAGPSPSHGGRHQLLSEFLSSTNLRAEKLLVRHHSAYMDDINMIGGDYLWRLAIEGSDLVADKATNLLKEMYTHLGPKLTSKLAVIHEDFIQSCLDRLRAGFDTVSCVKGDPAAAAKVAEECGKCETDDRFGEERQQPRLMHACVATASESYCGCRRGQPRAVRASPRRTHVSPQAAALAAPETGRQQQLSKAITRCLRDLLDLMPPTIARCSCSLALLRRFNSRRVQRPSLARSTPRTLCFDKAGPSELLYNAQNCCTACWFPAKRVRLSGQPAAACEHGLPDLGPTGSPAKLEKLIHLWLVRLAKLLLTGVAFALALRSTERRPQLLPVNWLTAPESSSASIQHTPIICGDYLLKQHCSRVASRTSVRSLCESSALLRQDLPALASTEACGRGCQAGLGLAPLTLVELAYRPYEEVNSSVRFESLCRRALWQLFITDATDPLCPPANEVRDSARERQFAIIAPAVSLDTRPLLFLYHFAGHLRVCKSWSRSRDLADATLAVERADAQLIAAMPQGCIVDLIVALCTDCLENLHSGLTDRLVRMYYSDCCRMPPLRMGIPAPDRYSPRKPFNELSHRHFRNHTNLFRIGLSNT</sequence>
<evidence type="ECO:0000256" key="2">
    <source>
        <dbReference type="ARBA" id="ARBA00022786"/>
    </source>
</evidence>
<feature type="domain" description="UBP34/UBP24/USP9X/USP9Y-like ARM repeat region" evidence="5">
    <location>
        <begin position="119"/>
        <end position="296"/>
    </location>
</feature>
<evidence type="ECO:0000313" key="6">
    <source>
        <dbReference type="Proteomes" id="UP000095280"/>
    </source>
</evidence>
<keyword evidence="2" id="KW-0833">Ubl conjugation pathway</keyword>
<accession>A0A1I8FJZ7</accession>
<name>A0A1I8FJZ7_9PLAT</name>